<dbReference type="PANTHER" id="PTHR12126:SF11">
    <property type="entry name" value="NADH DEHYDROGENASE [UBIQUINONE] 1 ALPHA SUBCOMPLEX SUBUNIT 9, MITOCHONDRIAL"/>
    <property type="match status" value="1"/>
</dbReference>
<dbReference type="InterPro" id="IPR051207">
    <property type="entry name" value="ComplexI_NDUFA9_subunit"/>
</dbReference>
<reference evidence="3 4" key="1">
    <citation type="submission" date="2020-01" db="EMBL/GenBank/DDBJ databases">
        <title>Genomes assembled from Gulf of Kutch pelagic sediment metagenomes.</title>
        <authorList>
            <person name="Chandrashekar M."/>
            <person name="Mahajan M.S."/>
            <person name="Dave K.J."/>
            <person name="Vatsa P."/>
            <person name="Nathani N.M."/>
        </authorList>
    </citation>
    <scope>NUCLEOTIDE SEQUENCE [LARGE SCALE GENOMIC DNA]</scope>
    <source>
        <strain evidence="3">KS3-K002</strain>
    </source>
</reference>
<protein>
    <submittedName>
        <fullName evidence="3">SDR family oxidoreductase</fullName>
    </submittedName>
</protein>
<dbReference type="SUPFAM" id="SSF51735">
    <property type="entry name" value="NAD(P)-binding Rossmann-fold domains"/>
    <property type="match status" value="1"/>
</dbReference>
<gene>
    <name evidence="3" type="ORF">GWO12_04875</name>
</gene>
<dbReference type="Pfam" id="PF11066">
    <property type="entry name" value="DUF2867"/>
    <property type="match status" value="1"/>
</dbReference>
<dbReference type="EMBL" id="JAACAK010000041">
    <property type="protein sequence ID" value="NIR74429.1"/>
    <property type="molecule type" value="Genomic_DNA"/>
</dbReference>
<organism evidence="3 4">
    <name type="scientific">Candidatus Kutchimonas denitrificans</name>
    <dbReference type="NCBI Taxonomy" id="3056748"/>
    <lineage>
        <taxon>Bacteria</taxon>
        <taxon>Pseudomonadati</taxon>
        <taxon>Gemmatimonadota</taxon>
        <taxon>Gemmatimonadia</taxon>
        <taxon>Candidatus Palauibacterales</taxon>
        <taxon>Candidatus Palauibacteraceae</taxon>
        <taxon>Candidatus Kutchimonas</taxon>
    </lineage>
</organism>
<feature type="domain" description="NAD(P)-binding" evidence="2">
    <location>
        <begin position="20"/>
        <end position="126"/>
    </location>
</feature>
<name>A0AAE5CCN5_9BACT</name>
<comment type="caution">
    <text evidence="3">The sequence shown here is derived from an EMBL/GenBank/DDBJ whole genome shotgun (WGS) entry which is preliminary data.</text>
</comment>
<dbReference type="GO" id="GO:0044877">
    <property type="term" value="F:protein-containing complex binding"/>
    <property type="evidence" value="ECO:0007669"/>
    <property type="project" value="TreeGrafter"/>
</dbReference>
<evidence type="ECO:0000313" key="3">
    <source>
        <dbReference type="EMBL" id="NIR74429.1"/>
    </source>
</evidence>
<evidence type="ECO:0000259" key="2">
    <source>
        <dbReference type="Pfam" id="PF13460"/>
    </source>
</evidence>
<dbReference type="SUPFAM" id="SSF55961">
    <property type="entry name" value="Bet v1-like"/>
    <property type="match status" value="1"/>
</dbReference>
<dbReference type="Gene3D" id="3.40.50.720">
    <property type="entry name" value="NAD(P)-binding Rossmann-like Domain"/>
    <property type="match status" value="1"/>
</dbReference>
<dbReference type="Pfam" id="PF13460">
    <property type="entry name" value="NAD_binding_10"/>
    <property type="match status" value="1"/>
</dbReference>
<evidence type="ECO:0000313" key="4">
    <source>
        <dbReference type="Proteomes" id="UP000702544"/>
    </source>
</evidence>
<dbReference type="InterPro" id="IPR036291">
    <property type="entry name" value="NAD(P)-bd_dom_sf"/>
</dbReference>
<dbReference type="AlphaFoldDB" id="A0AAE5CCN5"/>
<proteinExistence type="predicted"/>
<dbReference type="PANTHER" id="PTHR12126">
    <property type="entry name" value="NADH-UBIQUINONE OXIDOREDUCTASE 39 KDA SUBUNIT-RELATED"/>
    <property type="match status" value="1"/>
</dbReference>
<feature type="region of interest" description="Disordered" evidence="1">
    <location>
        <begin position="492"/>
        <end position="512"/>
    </location>
</feature>
<dbReference type="InterPro" id="IPR021295">
    <property type="entry name" value="DUF2867"/>
</dbReference>
<dbReference type="InterPro" id="IPR016040">
    <property type="entry name" value="NAD(P)-bd_dom"/>
</dbReference>
<sequence length="512" mass="56928">METSSESERTVDLGLTLVTGATGYVGGRLVKELESHGARLRCMARRPEFLKPKLSDRTQVVYGDVLEPESLPAVLDGVDIAYYLIHSMGSGDDFARQDREAAENFASAARAAGVKRIIYLGGLGREPGLSDHLRSRQEVGRILRESGVPTVEFRASIIIGSGSLSFEMIRALVEKLPVMVTPRWVRQPAQPLSIEDLIDYLIAAATVELVKSAVYEIGGADQVSYMEIMKEYARQRGLRRFMIPVPVLSPRLSSLWLGLVTPVYARVGRELVDSVRNPTVVEDTTALEVFDIRPRGIRAAIVRALDNEDREFALTRWSDALSSGQTLNWGGAKFGSHIVDSRVARVPHPPRYAFRPIRRIGGAVGWYFGDWLWRLRGFLDLLVGGVGSRRGRRDPQSLVPGDTVDFWRVEAFEPPALLRLYAEMKLPGRAWLQFEVEGEGKGSTIRQTAIFDPVGLFGLAYWYVLYPIHQLVFAGMLRGIVAAVERGARTRSTEANGRDINAGRRRQGESHV</sequence>
<dbReference type="Proteomes" id="UP000702544">
    <property type="component" value="Unassembled WGS sequence"/>
</dbReference>
<accession>A0AAE5CCN5</accession>
<evidence type="ECO:0000256" key="1">
    <source>
        <dbReference type="SAM" id="MobiDB-lite"/>
    </source>
</evidence>